<evidence type="ECO:0000313" key="8">
    <source>
        <dbReference type="Proteomes" id="UP000582974"/>
    </source>
</evidence>
<dbReference type="InterPro" id="IPR006115">
    <property type="entry name" value="6PGDH_NADP-bd"/>
</dbReference>
<keyword evidence="2" id="KW-0560">Oxidoreductase</keyword>
<dbReference type="InterPro" id="IPR015815">
    <property type="entry name" value="HIBADH-related"/>
</dbReference>
<dbReference type="Gene3D" id="1.10.1040.10">
    <property type="entry name" value="N-(1-d-carboxylethyl)-l-norvaline Dehydrogenase, domain 2"/>
    <property type="match status" value="1"/>
</dbReference>
<dbReference type="GO" id="GO:0050661">
    <property type="term" value="F:NADP binding"/>
    <property type="evidence" value="ECO:0007669"/>
    <property type="project" value="InterPro"/>
</dbReference>
<dbReference type="PANTHER" id="PTHR43060">
    <property type="entry name" value="3-HYDROXYISOBUTYRATE DEHYDROGENASE-LIKE 1, MITOCHONDRIAL-RELATED"/>
    <property type="match status" value="1"/>
</dbReference>
<evidence type="ECO:0000256" key="4">
    <source>
        <dbReference type="PIRSR" id="PIRSR000103-1"/>
    </source>
</evidence>
<feature type="domain" description="6-phosphogluconate dehydrogenase NADP-binding" evidence="5">
    <location>
        <begin position="4"/>
        <end position="162"/>
    </location>
</feature>
<comment type="similarity">
    <text evidence="1">Belongs to the HIBADH-related family.</text>
</comment>
<proteinExistence type="inferred from homology"/>
<dbReference type="Gene3D" id="3.40.50.720">
    <property type="entry name" value="NAD(P)-binding Rossmann-like Domain"/>
    <property type="match status" value="1"/>
</dbReference>
<keyword evidence="3" id="KW-0520">NAD</keyword>
<dbReference type="RefSeq" id="WP_180893748.1">
    <property type="nucleotide sequence ID" value="NZ_JACCKD010000005.1"/>
</dbReference>
<dbReference type="InterPro" id="IPR013328">
    <property type="entry name" value="6PGD_dom2"/>
</dbReference>
<feature type="active site" evidence="4">
    <location>
        <position position="171"/>
    </location>
</feature>
<dbReference type="GO" id="GO:0016491">
    <property type="term" value="F:oxidoreductase activity"/>
    <property type="evidence" value="ECO:0007669"/>
    <property type="project" value="UniProtKB-KW"/>
</dbReference>
<dbReference type="GO" id="GO:0051287">
    <property type="term" value="F:NAD binding"/>
    <property type="evidence" value="ECO:0007669"/>
    <property type="project" value="InterPro"/>
</dbReference>
<reference evidence="7 8" key="1">
    <citation type="submission" date="2020-07" db="EMBL/GenBank/DDBJ databases">
        <title>Genome of Haloechinothrix sp.</title>
        <authorList>
            <person name="Tang S.-K."/>
            <person name="Yang L."/>
            <person name="Zhu W.-Y."/>
        </authorList>
    </citation>
    <scope>NUCLEOTIDE SEQUENCE [LARGE SCALE GENOMIC DNA]</scope>
    <source>
        <strain evidence="7 8">YIM 98757</strain>
    </source>
</reference>
<dbReference type="EMBL" id="JACCKD010000005">
    <property type="protein sequence ID" value="MBA0126931.1"/>
    <property type="molecule type" value="Genomic_DNA"/>
</dbReference>
<dbReference type="SUPFAM" id="SSF48179">
    <property type="entry name" value="6-phosphogluconate dehydrogenase C-terminal domain-like"/>
    <property type="match status" value="1"/>
</dbReference>
<dbReference type="SUPFAM" id="SSF51735">
    <property type="entry name" value="NAD(P)-binding Rossmann-fold domains"/>
    <property type="match status" value="1"/>
</dbReference>
<gene>
    <name evidence="7" type="ORF">H0B56_15385</name>
</gene>
<evidence type="ECO:0000259" key="5">
    <source>
        <dbReference type="Pfam" id="PF03446"/>
    </source>
</evidence>
<evidence type="ECO:0000256" key="2">
    <source>
        <dbReference type="ARBA" id="ARBA00023002"/>
    </source>
</evidence>
<dbReference type="Proteomes" id="UP000582974">
    <property type="component" value="Unassembled WGS sequence"/>
</dbReference>
<dbReference type="InterPro" id="IPR008927">
    <property type="entry name" value="6-PGluconate_DH-like_C_sf"/>
</dbReference>
<evidence type="ECO:0000313" key="7">
    <source>
        <dbReference type="EMBL" id="MBA0126931.1"/>
    </source>
</evidence>
<evidence type="ECO:0000259" key="6">
    <source>
        <dbReference type="Pfam" id="PF14833"/>
    </source>
</evidence>
<keyword evidence="8" id="KW-1185">Reference proteome</keyword>
<dbReference type="AlphaFoldDB" id="A0A838ACH8"/>
<sequence>MTPVGFIGLGQIGAEMARRLLDWPPGLIVHDALASAMTPLTGAGAEAAASPRDLAERAEVISVMVRDDAQVDEVVAGPSGILASAAPGTVVAIHSTIADATAERLAGLAQPYGVSIVDAPVSGGAVGAQHGTLAVLAGGDTEAIERCRAPFGHWASHVMHAGPPGAGTRAKVARNLLHFVAFSAAAEAQRLAEAAGIDLTELGAVVRHSDAVTGGPGAIMLRPTTAPMADDDGLRPILGHARDLGTKDLGLAIELGERLGVELPLARHALDNLETDLGLGEPGTEEA</sequence>
<comment type="caution">
    <text evidence="7">The sequence shown here is derived from an EMBL/GenBank/DDBJ whole genome shotgun (WGS) entry which is preliminary data.</text>
</comment>
<accession>A0A838ACH8</accession>
<organism evidence="7 8">
    <name type="scientific">Haloechinothrix aidingensis</name>
    <dbReference type="NCBI Taxonomy" id="2752311"/>
    <lineage>
        <taxon>Bacteria</taxon>
        <taxon>Bacillati</taxon>
        <taxon>Actinomycetota</taxon>
        <taxon>Actinomycetes</taxon>
        <taxon>Pseudonocardiales</taxon>
        <taxon>Pseudonocardiaceae</taxon>
        <taxon>Haloechinothrix</taxon>
    </lineage>
</organism>
<dbReference type="PANTHER" id="PTHR43060:SF15">
    <property type="entry name" value="3-HYDROXYISOBUTYRATE DEHYDROGENASE-LIKE 1, MITOCHONDRIAL-RELATED"/>
    <property type="match status" value="1"/>
</dbReference>
<dbReference type="InterPro" id="IPR036291">
    <property type="entry name" value="NAD(P)-bd_dom_sf"/>
</dbReference>
<dbReference type="Pfam" id="PF14833">
    <property type="entry name" value="NAD_binding_11"/>
    <property type="match status" value="1"/>
</dbReference>
<dbReference type="PIRSF" id="PIRSF000103">
    <property type="entry name" value="HIBADH"/>
    <property type="match status" value="1"/>
</dbReference>
<evidence type="ECO:0000256" key="3">
    <source>
        <dbReference type="ARBA" id="ARBA00023027"/>
    </source>
</evidence>
<dbReference type="InterPro" id="IPR029154">
    <property type="entry name" value="HIBADH-like_NADP-bd"/>
</dbReference>
<feature type="domain" description="3-hydroxyisobutyrate dehydrogenase-like NAD-binding" evidence="6">
    <location>
        <begin position="165"/>
        <end position="270"/>
    </location>
</feature>
<protein>
    <submittedName>
        <fullName evidence="7">NAD(P)-dependent oxidoreductase</fullName>
    </submittedName>
</protein>
<evidence type="ECO:0000256" key="1">
    <source>
        <dbReference type="ARBA" id="ARBA00009080"/>
    </source>
</evidence>
<dbReference type="Pfam" id="PF03446">
    <property type="entry name" value="NAD_binding_2"/>
    <property type="match status" value="1"/>
</dbReference>
<name>A0A838ACH8_9PSEU</name>